<evidence type="ECO:0000313" key="3">
    <source>
        <dbReference type="WBParaSite" id="Hba_12640"/>
    </source>
</evidence>
<keyword evidence="1" id="KW-0812">Transmembrane</keyword>
<keyword evidence="1" id="KW-1133">Transmembrane helix</keyword>
<dbReference type="AlphaFoldDB" id="A0A1I7X5A0"/>
<accession>A0A1I7X5A0</accession>
<organism evidence="2 3">
    <name type="scientific">Heterorhabditis bacteriophora</name>
    <name type="common">Entomopathogenic nematode worm</name>
    <dbReference type="NCBI Taxonomy" id="37862"/>
    <lineage>
        <taxon>Eukaryota</taxon>
        <taxon>Metazoa</taxon>
        <taxon>Ecdysozoa</taxon>
        <taxon>Nematoda</taxon>
        <taxon>Chromadorea</taxon>
        <taxon>Rhabditida</taxon>
        <taxon>Rhabditina</taxon>
        <taxon>Rhabditomorpha</taxon>
        <taxon>Strongyloidea</taxon>
        <taxon>Heterorhabditidae</taxon>
        <taxon>Heterorhabditis</taxon>
    </lineage>
</organism>
<protein>
    <submittedName>
        <fullName evidence="3">Ovule protein</fullName>
    </submittedName>
</protein>
<sequence length="85" mass="9688">MSDKYNVAPSSIICIIHQLLVVYLPNIVFIYQSKGSTSHLQVDGVDEELSQSSTVPVIPKYFQSVILFLPKKPHKQGRFLSFFFK</sequence>
<keyword evidence="1" id="KW-0472">Membrane</keyword>
<keyword evidence="2" id="KW-1185">Reference proteome</keyword>
<evidence type="ECO:0000313" key="2">
    <source>
        <dbReference type="Proteomes" id="UP000095283"/>
    </source>
</evidence>
<evidence type="ECO:0000256" key="1">
    <source>
        <dbReference type="SAM" id="Phobius"/>
    </source>
</evidence>
<dbReference type="WBParaSite" id="Hba_12640">
    <property type="protein sequence ID" value="Hba_12640"/>
    <property type="gene ID" value="Hba_12640"/>
</dbReference>
<name>A0A1I7X5A0_HETBA</name>
<dbReference type="Proteomes" id="UP000095283">
    <property type="component" value="Unplaced"/>
</dbReference>
<proteinExistence type="predicted"/>
<reference evidence="3" key="1">
    <citation type="submission" date="2016-11" db="UniProtKB">
        <authorList>
            <consortium name="WormBaseParasite"/>
        </authorList>
    </citation>
    <scope>IDENTIFICATION</scope>
</reference>
<feature type="transmembrane region" description="Helical" evidence="1">
    <location>
        <begin position="12"/>
        <end position="31"/>
    </location>
</feature>